<feature type="signal peptide" evidence="1">
    <location>
        <begin position="1"/>
        <end position="16"/>
    </location>
</feature>
<dbReference type="Proteomes" id="UP000248916">
    <property type="component" value="Unassembled WGS sequence"/>
</dbReference>
<comment type="caution">
    <text evidence="2">The sequence shown here is derived from an EMBL/GenBank/DDBJ whole genome shotgun (WGS) entry which is preliminary data.</text>
</comment>
<keyword evidence="1" id="KW-0732">Signal</keyword>
<evidence type="ECO:0000313" key="2">
    <source>
        <dbReference type="EMBL" id="PZX19875.1"/>
    </source>
</evidence>
<reference evidence="2 3" key="1">
    <citation type="submission" date="2018-06" db="EMBL/GenBank/DDBJ databases">
        <title>Genomic Encyclopedia of Archaeal and Bacterial Type Strains, Phase II (KMG-II): from individual species to whole genera.</title>
        <authorList>
            <person name="Goeker M."/>
        </authorList>
    </citation>
    <scope>NUCLEOTIDE SEQUENCE [LARGE SCALE GENOMIC DNA]</scope>
    <source>
        <strain evidence="2 3">DSM 22009</strain>
    </source>
</reference>
<protein>
    <submittedName>
        <fullName evidence="2">Uncharacterized protein DUF2059</fullName>
    </submittedName>
</protein>
<dbReference type="OrthoDB" id="7841298at2"/>
<name>A0A2W7NHH1_9RHOB</name>
<gene>
    <name evidence="2" type="ORF">LX81_00339</name>
</gene>
<keyword evidence="3" id="KW-1185">Reference proteome</keyword>
<sequence>MLRLSFAAVAATASFAMPVASQDAVEDLYDALRLDDVIAVMREEGLDYARDLETELFPGQGGRAWASVVEEIYGRAVMQDGISATFAAELDGAHVEPLLAFFASERGRRIVTLEIEARRALRNEALETAAEARAREMRAEGDPRIDRLDAFVDANDLVEENVVGALNSNYAFYQGLIDGGALGDAPAQDEIVADVWSQEPEIRADTIDWVYGYLALAYEPLDDDDLDIYIALSETPEGEALNDALFAAFDTMYADISRQLGQRAAGFMIGEDL</sequence>
<proteinExistence type="predicted"/>
<evidence type="ECO:0000313" key="3">
    <source>
        <dbReference type="Proteomes" id="UP000248916"/>
    </source>
</evidence>
<accession>A0A2W7NHH1</accession>
<dbReference type="RefSeq" id="WP_111535533.1">
    <property type="nucleotide sequence ID" value="NZ_QKZL01000001.1"/>
</dbReference>
<dbReference type="AlphaFoldDB" id="A0A2W7NHH1"/>
<evidence type="ECO:0000256" key="1">
    <source>
        <dbReference type="SAM" id="SignalP"/>
    </source>
</evidence>
<dbReference type="EMBL" id="QKZL01000001">
    <property type="protein sequence ID" value="PZX19875.1"/>
    <property type="molecule type" value="Genomic_DNA"/>
</dbReference>
<feature type="chain" id="PRO_5016110155" evidence="1">
    <location>
        <begin position="17"/>
        <end position="273"/>
    </location>
</feature>
<organism evidence="2 3">
    <name type="scientific">Palleronia aestuarii</name>
    <dbReference type="NCBI Taxonomy" id="568105"/>
    <lineage>
        <taxon>Bacteria</taxon>
        <taxon>Pseudomonadati</taxon>
        <taxon>Pseudomonadota</taxon>
        <taxon>Alphaproteobacteria</taxon>
        <taxon>Rhodobacterales</taxon>
        <taxon>Roseobacteraceae</taxon>
        <taxon>Palleronia</taxon>
    </lineage>
</organism>